<evidence type="ECO:0000313" key="2">
    <source>
        <dbReference type="EMBL" id="MQM08806.1"/>
    </source>
</evidence>
<dbReference type="EMBL" id="NMUH01004211">
    <property type="protein sequence ID" value="MQM08806.1"/>
    <property type="molecule type" value="Genomic_DNA"/>
</dbReference>
<proteinExistence type="predicted"/>
<evidence type="ECO:0000313" key="3">
    <source>
        <dbReference type="Proteomes" id="UP000652761"/>
    </source>
</evidence>
<evidence type="ECO:0000256" key="1">
    <source>
        <dbReference type="SAM" id="Phobius"/>
    </source>
</evidence>
<reference evidence="2" key="1">
    <citation type="submission" date="2017-07" db="EMBL/GenBank/DDBJ databases">
        <title>Taro Niue Genome Assembly and Annotation.</title>
        <authorList>
            <person name="Atibalentja N."/>
            <person name="Keating K."/>
            <person name="Fields C.J."/>
        </authorList>
    </citation>
    <scope>NUCLEOTIDE SEQUENCE</scope>
    <source>
        <strain evidence="2">Niue_2</strain>
        <tissue evidence="2">Leaf</tissue>
    </source>
</reference>
<dbReference type="AlphaFoldDB" id="A0A843WMB8"/>
<keyword evidence="3" id="KW-1185">Reference proteome</keyword>
<feature type="transmembrane region" description="Helical" evidence="1">
    <location>
        <begin position="167"/>
        <end position="194"/>
    </location>
</feature>
<feature type="transmembrane region" description="Helical" evidence="1">
    <location>
        <begin position="354"/>
        <end position="380"/>
    </location>
</feature>
<protein>
    <submittedName>
        <fullName evidence="2">Uncharacterized protein</fullName>
    </submittedName>
</protein>
<name>A0A843WMB8_COLES</name>
<gene>
    <name evidence="2" type="ORF">Taro_041666</name>
</gene>
<keyword evidence="1" id="KW-1133">Transmembrane helix</keyword>
<accession>A0A843WMB8</accession>
<sequence length="504" mass="53720">MLLTWLLGVSRGDTWLFLPNLVEVRDVGACVVRLWSQVVAPVFRELLCLGGCVLKISFASTLLEFLLLWLGLAVSGVRCRTVVVAACSPCVASSVSCERECSLYCELRVAFLQVLVLFEFIAYLSGLNSNPSGSSDPWVAARPSRVPGWGPGGRVVIVSPSVSCRRVLLLLLGAHAASVVAVFARAAVGFVLGLRICVGVSRSLREPACGVAIISARLLPVDPGVSLLDVCLALCTCAPLDAVLCSVGIFARAKQMLVCRVAPLVERCDTYLWLLPTLCWLVVDSDEVIPEFFSVGSGGGEVFFPQNCVVLISGCCGIALWVEVHRWAAWVLVLFPRTVGCCPGEGCSQDCSGLVSVGCCATSGLMYAAVVLAGAFWWVFPERRLGGFGGGSPRTSCVASAVCCVPSVGRLFGLRFGDGSQNGSWHFGWRSSLSYLLRWWDFVCPQGREVGFVSRTLWALPDGSLSARLLLVEVVDLDPVCGQFAVLFSSKFLGCAGGTTCGSM</sequence>
<keyword evidence="1" id="KW-0472">Membrane</keyword>
<comment type="caution">
    <text evidence="2">The sequence shown here is derived from an EMBL/GenBank/DDBJ whole genome shotgun (WGS) entry which is preliminary data.</text>
</comment>
<organism evidence="2 3">
    <name type="scientific">Colocasia esculenta</name>
    <name type="common">Wild taro</name>
    <name type="synonym">Arum esculentum</name>
    <dbReference type="NCBI Taxonomy" id="4460"/>
    <lineage>
        <taxon>Eukaryota</taxon>
        <taxon>Viridiplantae</taxon>
        <taxon>Streptophyta</taxon>
        <taxon>Embryophyta</taxon>
        <taxon>Tracheophyta</taxon>
        <taxon>Spermatophyta</taxon>
        <taxon>Magnoliopsida</taxon>
        <taxon>Liliopsida</taxon>
        <taxon>Araceae</taxon>
        <taxon>Aroideae</taxon>
        <taxon>Colocasieae</taxon>
        <taxon>Colocasia</taxon>
    </lineage>
</organism>
<dbReference type="Proteomes" id="UP000652761">
    <property type="component" value="Unassembled WGS sequence"/>
</dbReference>
<keyword evidence="1" id="KW-0812">Transmembrane</keyword>